<evidence type="ECO:0000256" key="1">
    <source>
        <dbReference type="SAM" id="MobiDB-lite"/>
    </source>
</evidence>
<name>A0AAQ3TTT9_PASNO</name>
<dbReference type="EMBL" id="CP144749">
    <property type="protein sequence ID" value="WVZ77917.1"/>
    <property type="molecule type" value="Genomic_DNA"/>
</dbReference>
<evidence type="ECO:0000313" key="2">
    <source>
        <dbReference type="EMBL" id="WVZ77917.1"/>
    </source>
</evidence>
<keyword evidence="3" id="KW-1185">Reference proteome</keyword>
<reference evidence="2 3" key="1">
    <citation type="submission" date="2024-02" db="EMBL/GenBank/DDBJ databases">
        <title>High-quality chromosome-scale genome assembly of Pensacola bahiagrass (Paspalum notatum Flugge var. saurae).</title>
        <authorList>
            <person name="Vega J.M."/>
            <person name="Podio M."/>
            <person name="Orjuela J."/>
            <person name="Siena L.A."/>
            <person name="Pessino S.C."/>
            <person name="Combes M.C."/>
            <person name="Mariac C."/>
            <person name="Albertini E."/>
            <person name="Pupilli F."/>
            <person name="Ortiz J.P.A."/>
            <person name="Leblanc O."/>
        </authorList>
    </citation>
    <scope>NUCLEOTIDE SEQUENCE [LARGE SCALE GENOMIC DNA]</scope>
    <source>
        <strain evidence="2">R1</strain>
        <tissue evidence="2">Leaf</tissue>
    </source>
</reference>
<gene>
    <name evidence="2" type="ORF">U9M48_025712</name>
</gene>
<feature type="compositionally biased region" description="Acidic residues" evidence="1">
    <location>
        <begin position="315"/>
        <end position="326"/>
    </location>
</feature>
<protein>
    <submittedName>
        <fullName evidence="2">Uncharacterized protein</fullName>
    </submittedName>
</protein>
<feature type="region of interest" description="Disordered" evidence="1">
    <location>
        <begin position="292"/>
        <end position="335"/>
    </location>
</feature>
<proteinExistence type="predicted"/>
<dbReference type="Proteomes" id="UP001341281">
    <property type="component" value="Chromosome 05"/>
</dbReference>
<accession>A0AAQ3TTT9</accession>
<feature type="compositionally biased region" description="Low complexity" evidence="1">
    <location>
        <begin position="292"/>
        <end position="308"/>
    </location>
</feature>
<dbReference type="AlphaFoldDB" id="A0AAQ3TTT9"/>
<organism evidence="2 3">
    <name type="scientific">Paspalum notatum var. saurae</name>
    <dbReference type="NCBI Taxonomy" id="547442"/>
    <lineage>
        <taxon>Eukaryota</taxon>
        <taxon>Viridiplantae</taxon>
        <taxon>Streptophyta</taxon>
        <taxon>Embryophyta</taxon>
        <taxon>Tracheophyta</taxon>
        <taxon>Spermatophyta</taxon>
        <taxon>Magnoliopsida</taxon>
        <taxon>Liliopsida</taxon>
        <taxon>Poales</taxon>
        <taxon>Poaceae</taxon>
        <taxon>PACMAD clade</taxon>
        <taxon>Panicoideae</taxon>
        <taxon>Andropogonodae</taxon>
        <taxon>Paspaleae</taxon>
        <taxon>Paspalinae</taxon>
        <taxon>Paspalum</taxon>
    </lineage>
</organism>
<evidence type="ECO:0000313" key="3">
    <source>
        <dbReference type="Proteomes" id="UP001341281"/>
    </source>
</evidence>
<dbReference type="PANTHER" id="PTHR35702:SF1">
    <property type="entry name" value="EXPRESSED PROTEIN"/>
    <property type="match status" value="1"/>
</dbReference>
<sequence length="335" mass="37098">MRFRYGAPVSGCLVVVRLWARDHPVTRGDSEENCGALSFLVFSLFILTYLRLFVQWARGSGELVCEQGKILAAFNPDISGKMLDIQKRRVRLMLFIMGVLVLSMTAEKFRELVGKEAASKSGQFTFMNCFDMGSGSLACTVKEGVKLYVNNLRNGHLEMVRQRAMEKALADALTEGLTPAEAAKQAQKVSAKAAKVAARQAKRILGPIISSGWDFFEAMYFGGSMTEGFLRGGGTLVGTYVGGFHGEERFGKLGYLAGSHLGSWGGGRIGLMIYDVISGLKYMFQSIQPENESSSYVSEDSSEYVESYTSRETEESTYYETPEEQQEESKWFGLF</sequence>
<dbReference type="PANTHER" id="PTHR35702">
    <property type="entry name" value="EXPRESSED PROTEIN"/>
    <property type="match status" value="1"/>
</dbReference>